<dbReference type="Proteomes" id="UP000189935">
    <property type="component" value="Chromosome I"/>
</dbReference>
<accession>A0A1M6SNT3</accession>
<evidence type="ECO:0000256" key="1">
    <source>
        <dbReference type="ARBA" id="ARBA00022737"/>
    </source>
</evidence>
<dbReference type="CDD" id="cd05819">
    <property type="entry name" value="NHL"/>
    <property type="match status" value="1"/>
</dbReference>
<dbReference type="PANTHER" id="PTHR24104:SF25">
    <property type="entry name" value="PROTEIN LIN-41"/>
    <property type="match status" value="1"/>
</dbReference>
<reference evidence="3 4" key="1">
    <citation type="submission" date="2016-11" db="EMBL/GenBank/DDBJ databases">
        <authorList>
            <person name="Jaros S."/>
            <person name="Januszkiewicz K."/>
            <person name="Wedrychowicz H."/>
        </authorList>
    </citation>
    <scope>NUCLEOTIDE SEQUENCE [LARGE SCALE GENOMIC DNA]</scope>
    <source>
        <strain evidence="3 4">GAS499</strain>
    </source>
</reference>
<sequence>MGGALKDTRDWHFIGGSSIWEMAFEKRFVRAATWACGLTVMAISVTVPAGPAKAQAYTYSATIGAGALLSDPVASAVDIAQGRLLVADRNNDAVLVYDTTTLAHIATIGVVGVAVPLDNIHLNQPSGVCVDAANDHILVVDGGNERVQIYDAKSLAYVATIGEPNVVGIDNAHFNRPASVKINPVAGQIYVADSFNERIQIFDAKSFRYVATLGTTRVPGTDANQLIQPSDAEYNPLTNQIMIADRLNERVMLYDATTLKPLSQLGETGIPAYEAGDNAHFYAPTAIAFDAANKVVLIVDSGNHRVQIYHAQNYKFFRTLGKAGEDGTDNKHFATPKGVSADPAHSRIFVVDSGNSRVQVYTTKPAR</sequence>
<organism evidence="3 4">
    <name type="scientific">Bradyrhizobium lablabi</name>
    <dbReference type="NCBI Taxonomy" id="722472"/>
    <lineage>
        <taxon>Bacteria</taxon>
        <taxon>Pseudomonadati</taxon>
        <taxon>Pseudomonadota</taxon>
        <taxon>Alphaproteobacteria</taxon>
        <taxon>Hyphomicrobiales</taxon>
        <taxon>Nitrobacteraceae</taxon>
        <taxon>Bradyrhizobium</taxon>
    </lineage>
</organism>
<feature type="repeat" description="NHL" evidence="2">
    <location>
        <begin position="320"/>
        <end position="364"/>
    </location>
</feature>
<feature type="repeat" description="NHL" evidence="2">
    <location>
        <begin position="121"/>
        <end position="153"/>
    </location>
</feature>
<dbReference type="SUPFAM" id="SSF101898">
    <property type="entry name" value="NHL repeat"/>
    <property type="match status" value="1"/>
</dbReference>
<keyword evidence="1" id="KW-0677">Repeat</keyword>
<dbReference type="PROSITE" id="PS51125">
    <property type="entry name" value="NHL"/>
    <property type="match status" value="4"/>
</dbReference>
<evidence type="ECO:0000313" key="3">
    <source>
        <dbReference type="EMBL" id="SHK46316.1"/>
    </source>
</evidence>
<evidence type="ECO:0000313" key="4">
    <source>
        <dbReference type="Proteomes" id="UP000189935"/>
    </source>
</evidence>
<evidence type="ECO:0000256" key="2">
    <source>
        <dbReference type="PROSITE-ProRule" id="PRU00504"/>
    </source>
</evidence>
<proteinExistence type="predicted"/>
<protein>
    <submittedName>
        <fullName evidence="3">40-residue YVTN family beta-propeller repeat-containing protein</fullName>
    </submittedName>
</protein>
<dbReference type="Pfam" id="PF01436">
    <property type="entry name" value="NHL"/>
    <property type="match status" value="3"/>
</dbReference>
<dbReference type="Gene3D" id="2.120.10.30">
    <property type="entry name" value="TolB, C-terminal domain"/>
    <property type="match status" value="3"/>
</dbReference>
<feature type="repeat" description="NHL" evidence="2">
    <location>
        <begin position="276"/>
        <end position="312"/>
    </location>
</feature>
<gene>
    <name evidence="3" type="ORF">SAMN05444159_3315</name>
</gene>
<dbReference type="AlphaFoldDB" id="A0A1M6SNT3"/>
<dbReference type="InterPro" id="IPR001258">
    <property type="entry name" value="NHL_repeat"/>
</dbReference>
<name>A0A1M6SNT3_9BRAD</name>
<dbReference type="InterPro" id="IPR011042">
    <property type="entry name" value="6-blade_b-propeller_TolB-like"/>
</dbReference>
<dbReference type="PANTHER" id="PTHR24104">
    <property type="entry name" value="E3 UBIQUITIN-PROTEIN LIGASE NHLRC1-RELATED"/>
    <property type="match status" value="1"/>
</dbReference>
<dbReference type="OrthoDB" id="9811352at2"/>
<feature type="repeat" description="NHL" evidence="2">
    <location>
        <begin position="166"/>
        <end position="205"/>
    </location>
</feature>
<dbReference type="InterPro" id="IPR050952">
    <property type="entry name" value="TRIM-NHL_E3_ligases"/>
</dbReference>
<dbReference type="EMBL" id="LT670844">
    <property type="protein sequence ID" value="SHK46316.1"/>
    <property type="molecule type" value="Genomic_DNA"/>
</dbReference>
<dbReference type="GO" id="GO:0008270">
    <property type="term" value="F:zinc ion binding"/>
    <property type="evidence" value="ECO:0007669"/>
    <property type="project" value="UniProtKB-KW"/>
</dbReference>